<gene>
    <name evidence="1" type="ORF">PV946_13935</name>
</gene>
<organism evidence="1 2">
    <name type="scientific">Bacillus amyloliquefaciens</name>
    <name type="common">Bacillus velezensis</name>
    <dbReference type="NCBI Taxonomy" id="1390"/>
    <lineage>
        <taxon>Bacteria</taxon>
        <taxon>Bacillati</taxon>
        <taxon>Bacillota</taxon>
        <taxon>Bacilli</taxon>
        <taxon>Bacillales</taxon>
        <taxon>Bacillaceae</taxon>
        <taxon>Bacillus</taxon>
        <taxon>Bacillus amyloliquefaciens group</taxon>
    </lineage>
</organism>
<dbReference type="Proteomes" id="UP001222377">
    <property type="component" value="Unassembled WGS sequence"/>
</dbReference>
<evidence type="ECO:0000313" key="1">
    <source>
        <dbReference type="EMBL" id="MDF4194854.1"/>
    </source>
</evidence>
<name>A0AAP3YGV2_BACAM</name>
<reference evidence="1" key="1">
    <citation type="submission" date="2023-02" db="EMBL/GenBank/DDBJ databases">
        <title>Draft Whole-Genome Sequences of Bacillus Strains of Potential Probiotic for Poultry.</title>
        <authorList>
            <person name="Ma L.M."/>
            <person name="Lopez-Guerra N."/>
            <person name="Zhang G."/>
        </authorList>
    </citation>
    <scope>NUCLEOTIDE SEQUENCE</scope>
    <source>
        <strain evidence="1">OSU1013-24</strain>
    </source>
</reference>
<accession>A0AAP3YGV2</accession>
<dbReference type="EMBL" id="JARKHX010000004">
    <property type="protein sequence ID" value="MDF4194854.1"/>
    <property type="molecule type" value="Genomic_DNA"/>
</dbReference>
<proteinExistence type="predicted"/>
<sequence>MSVIGIEQVHVYVEGTWIEQPFKNLESGQRFKMLHEEGVGIYTAVSNAWYDELYEQWMVHIEEDRGGLNRSI</sequence>
<dbReference type="AlphaFoldDB" id="A0AAP3YGV2"/>
<comment type="caution">
    <text evidence="1">The sequence shown here is derived from an EMBL/GenBank/DDBJ whole genome shotgun (WGS) entry which is preliminary data.</text>
</comment>
<dbReference type="RefSeq" id="WP_276351203.1">
    <property type="nucleotide sequence ID" value="NZ_JARKHX010000004.1"/>
</dbReference>
<evidence type="ECO:0000313" key="2">
    <source>
        <dbReference type="Proteomes" id="UP001222377"/>
    </source>
</evidence>
<protein>
    <submittedName>
        <fullName evidence="1">Uncharacterized protein</fullName>
    </submittedName>
</protein>